<keyword evidence="5" id="KW-1185">Reference proteome</keyword>
<organism evidence="4 5">
    <name type="scientific">Metschnikowia bicuspidata var. bicuspidata NRRL YB-4993</name>
    <dbReference type="NCBI Taxonomy" id="869754"/>
    <lineage>
        <taxon>Eukaryota</taxon>
        <taxon>Fungi</taxon>
        <taxon>Dikarya</taxon>
        <taxon>Ascomycota</taxon>
        <taxon>Saccharomycotina</taxon>
        <taxon>Pichiomycetes</taxon>
        <taxon>Metschnikowiaceae</taxon>
        <taxon>Metschnikowia</taxon>
    </lineage>
</organism>
<sequence>MENTLYIPIPHYPPFKLRSSLIDKDPVIWAHLLEGYIKLCSILLTGDVRLDVKSQQQFHLFLKVWLAETSEEANKILSLGAINPDIKNNTASLRAYVFQIICDYGVVKLGLSGESLWNFVMIYVEKNASLVRAVLAGSHKSKFNDNKKSGKISLIPVLRKHLLSMVTLGKMQKMHLEILTLLLGQHISAPTSKTLHVTGAGKSQNTGKTLARDKYKQSSTGALQFAENFVTEDWIEELELMYVDGKSVHAEIIKSLMVISILSLSVSKLAKVISTIGIHGGETLILAPLLSTVILSEPYRKLNPGLEERLPFLRNISYVTDCSIANPDIEFLLEMFPNLTQRKAMKLLSRYENNIDQTTNALLENVALIEEISDDDTEQNSKSPVISKTELEKGLNRFKLSSHETTERFKKKTGKSSLEIKKNTLTAALRLLYDSDEDERDDTYDDQEHTTGSAFTETDNRSRVRDKISVVDDEGDDGMLRPSSKLARTSVSSEFDPNEVLLFGFLKTGGDSLFDKGNRKSGQRKDMKAKTGWTDEQIEGWSRMLQRSSKRFRLLEEYYVFHNSNRRVQKDQRAQKDESDSTRSSSIKTTPNINSEKKSSDKNTQKRNEANKAKKANHSRKSGHSKKTRSELAGMQ</sequence>
<feature type="compositionally biased region" description="Basic and acidic residues" evidence="2">
    <location>
        <begin position="595"/>
        <end position="612"/>
    </location>
</feature>
<feature type="region of interest" description="Disordered" evidence="2">
    <location>
        <begin position="566"/>
        <end position="636"/>
    </location>
</feature>
<dbReference type="EMBL" id="LXTC01000005">
    <property type="protein sequence ID" value="OBA19925.1"/>
    <property type="molecule type" value="Genomic_DNA"/>
</dbReference>
<dbReference type="InterPro" id="IPR041808">
    <property type="entry name" value="Cue3_CUE"/>
</dbReference>
<dbReference type="STRING" id="869754.A0A1A0H7G9"/>
<evidence type="ECO:0000313" key="4">
    <source>
        <dbReference type="EMBL" id="OBA19925.1"/>
    </source>
</evidence>
<feature type="region of interest" description="Disordered" evidence="2">
    <location>
        <begin position="438"/>
        <end position="461"/>
    </location>
</feature>
<keyword evidence="1" id="KW-0833">Ubl conjugation pathway</keyword>
<proteinExistence type="predicted"/>
<dbReference type="GO" id="GO:0043130">
    <property type="term" value="F:ubiquitin binding"/>
    <property type="evidence" value="ECO:0007669"/>
    <property type="project" value="InterPro"/>
</dbReference>
<evidence type="ECO:0000259" key="3">
    <source>
        <dbReference type="PROSITE" id="PS51140"/>
    </source>
</evidence>
<reference evidence="4 5" key="1">
    <citation type="submission" date="2016-05" db="EMBL/GenBank/DDBJ databases">
        <title>Comparative genomics of biotechnologically important yeasts.</title>
        <authorList>
            <consortium name="DOE Joint Genome Institute"/>
            <person name="Riley R."/>
            <person name="Haridas S."/>
            <person name="Wolfe K.H."/>
            <person name="Lopes M.R."/>
            <person name="Hittinger C.T."/>
            <person name="Goker M."/>
            <person name="Salamov A."/>
            <person name="Wisecaver J."/>
            <person name="Long T.M."/>
            <person name="Aerts A.L."/>
            <person name="Barry K."/>
            <person name="Choi C."/>
            <person name="Clum A."/>
            <person name="Coughlan A.Y."/>
            <person name="Deshpande S."/>
            <person name="Douglass A.P."/>
            <person name="Hanson S.J."/>
            <person name="Klenk H.-P."/>
            <person name="LaButti K."/>
            <person name="Lapidus A."/>
            <person name="Lindquist E."/>
            <person name="Lipzen A."/>
            <person name="Meier-kolthoff J.P."/>
            <person name="Ohm R.A."/>
            <person name="Otillar R.P."/>
            <person name="Pangilinan J."/>
            <person name="Peng Y."/>
            <person name="Rokas A."/>
            <person name="Rosa C.A."/>
            <person name="Scheuner C."/>
            <person name="Sibirny A.A."/>
            <person name="Slot J.C."/>
            <person name="Stielow J.B."/>
            <person name="Sun H."/>
            <person name="Kurtzman C.P."/>
            <person name="Blackwell M."/>
            <person name="Grigoriev I.V."/>
            <person name="Jeffries T.W."/>
        </authorList>
    </citation>
    <scope>NUCLEOTIDE SEQUENCE [LARGE SCALE GENOMIC DNA]</scope>
    <source>
        <strain evidence="4 5">NRRL YB-4993</strain>
    </source>
</reference>
<dbReference type="Proteomes" id="UP000092555">
    <property type="component" value="Unassembled WGS sequence"/>
</dbReference>
<dbReference type="OrthoDB" id="5577209at2759"/>
<evidence type="ECO:0000256" key="1">
    <source>
        <dbReference type="ARBA" id="ARBA00022786"/>
    </source>
</evidence>
<gene>
    <name evidence="4" type="ORF">METBIDRAFT_32948</name>
</gene>
<protein>
    <recommendedName>
        <fullName evidence="3">CUE domain-containing protein</fullName>
    </recommendedName>
</protein>
<dbReference type="GeneID" id="30029148"/>
<feature type="compositionally biased region" description="Polar residues" evidence="2">
    <location>
        <begin position="582"/>
        <end position="594"/>
    </location>
</feature>
<dbReference type="PROSITE" id="PS51140">
    <property type="entry name" value="CUE"/>
    <property type="match status" value="1"/>
</dbReference>
<name>A0A1A0H7G9_9ASCO</name>
<dbReference type="SMART" id="SM00546">
    <property type="entry name" value="CUE"/>
    <property type="match status" value="1"/>
</dbReference>
<dbReference type="CDD" id="cd14373">
    <property type="entry name" value="CUE_Cue3p_like"/>
    <property type="match status" value="1"/>
</dbReference>
<feature type="compositionally biased region" description="Basic residues" evidence="2">
    <location>
        <begin position="613"/>
        <end position="627"/>
    </location>
</feature>
<dbReference type="InterPro" id="IPR003892">
    <property type="entry name" value="CUE"/>
</dbReference>
<feature type="compositionally biased region" description="Basic and acidic residues" evidence="2">
    <location>
        <begin position="568"/>
        <end position="581"/>
    </location>
</feature>
<feature type="domain" description="CUE" evidence="3">
    <location>
        <begin position="324"/>
        <end position="367"/>
    </location>
</feature>
<comment type="caution">
    <text evidence="4">The sequence shown here is derived from an EMBL/GenBank/DDBJ whole genome shotgun (WGS) entry which is preliminary data.</text>
</comment>
<dbReference type="RefSeq" id="XP_018710450.1">
    <property type="nucleotide sequence ID" value="XM_018856172.1"/>
</dbReference>
<dbReference type="AlphaFoldDB" id="A0A1A0H7G9"/>
<evidence type="ECO:0000313" key="5">
    <source>
        <dbReference type="Proteomes" id="UP000092555"/>
    </source>
</evidence>
<accession>A0A1A0H7G9</accession>
<dbReference type="Pfam" id="PF02845">
    <property type="entry name" value="CUE"/>
    <property type="match status" value="1"/>
</dbReference>
<evidence type="ECO:0000256" key="2">
    <source>
        <dbReference type="SAM" id="MobiDB-lite"/>
    </source>
</evidence>